<dbReference type="Proteomes" id="UP000287651">
    <property type="component" value="Unassembled WGS sequence"/>
</dbReference>
<comment type="caution">
    <text evidence="2">The sequence shown here is derived from an EMBL/GenBank/DDBJ whole genome shotgun (WGS) entry which is preliminary data.</text>
</comment>
<dbReference type="AlphaFoldDB" id="A0A427ALL0"/>
<evidence type="ECO:0000313" key="2">
    <source>
        <dbReference type="EMBL" id="RRT77042.1"/>
    </source>
</evidence>
<reference evidence="2 3" key="1">
    <citation type="journal article" date="2014" name="Agronomy (Basel)">
        <title>A Draft Genome Sequence for Ensete ventricosum, the Drought-Tolerant Tree Against Hunger.</title>
        <authorList>
            <person name="Harrison J."/>
            <person name="Moore K.A."/>
            <person name="Paszkiewicz K."/>
            <person name="Jones T."/>
            <person name="Grant M."/>
            <person name="Ambacheew D."/>
            <person name="Muzemil S."/>
            <person name="Studholme D.J."/>
        </authorList>
    </citation>
    <scope>NUCLEOTIDE SEQUENCE [LARGE SCALE GENOMIC DNA]</scope>
</reference>
<name>A0A427ALL0_ENSVE</name>
<dbReference type="EMBL" id="AMZH03002028">
    <property type="protein sequence ID" value="RRT77042.1"/>
    <property type="molecule type" value="Genomic_DNA"/>
</dbReference>
<feature type="region of interest" description="Disordered" evidence="1">
    <location>
        <begin position="66"/>
        <end position="85"/>
    </location>
</feature>
<evidence type="ECO:0000313" key="3">
    <source>
        <dbReference type="Proteomes" id="UP000287651"/>
    </source>
</evidence>
<accession>A0A427ALL0</accession>
<evidence type="ECO:0008006" key="4">
    <source>
        <dbReference type="Google" id="ProtNLM"/>
    </source>
</evidence>
<protein>
    <recommendedName>
        <fullName evidence="4">Major facilitator superfamily (MFS) profile domain-containing protein</fullName>
    </recommendedName>
</protein>
<gene>
    <name evidence="2" type="ORF">B296_00016334</name>
</gene>
<organism evidence="2 3">
    <name type="scientific">Ensete ventricosum</name>
    <name type="common">Abyssinian banana</name>
    <name type="synonym">Musa ensete</name>
    <dbReference type="NCBI Taxonomy" id="4639"/>
    <lineage>
        <taxon>Eukaryota</taxon>
        <taxon>Viridiplantae</taxon>
        <taxon>Streptophyta</taxon>
        <taxon>Embryophyta</taxon>
        <taxon>Tracheophyta</taxon>
        <taxon>Spermatophyta</taxon>
        <taxon>Magnoliopsida</taxon>
        <taxon>Liliopsida</taxon>
        <taxon>Zingiberales</taxon>
        <taxon>Musaceae</taxon>
        <taxon>Ensete</taxon>
    </lineage>
</organism>
<evidence type="ECO:0000256" key="1">
    <source>
        <dbReference type="SAM" id="MobiDB-lite"/>
    </source>
</evidence>
<feature type="region of interest" description="Disordered" evidence="1">
    <location>
        <begin position="1"/>
        <end position="54"/>
    </location>
</feature>
<proteinExistence type="predicted"/>
<sequence>MSPAGAYLLPLSCPLPSDLLPRPKSSRPRPPIRDGDASQGRGRHPLGWGGPWRSGVPCRLRWAAAGARPGGRGSDLKPEAFDVPDSVPDSIGFPQVVRRELVSPALRPREEEEEEGDGWLGAVGAGLERFPKRWVIVILCFSAFLLCNMDRVSVVPLLLAFFSVGYMLSTV</sequence>
<feature type="compositionally biased region" description="Low complexity" evidence="1">
    <location>
        <begin position="8"/>
        <end position="23"/>
    </location>
</feature>